<dbReference type="GO" id="GO:0051536">
    <property type="term" value="F:iron-sulfur cluster binding"/>
    <property type="evidence" value="ECO:0007669"/>
    <property type="project" value="UniProtKB-KW"/>
</dbReference>
<dbReference type="InterPro" id="IPR023885">
    <property type="entry name" value="4Fe4S-binding_SPASM_dom"/>
</dbReference>
<keyword evidence="4" id="KW-0411">Iron-sulfur</keyword>
<evidence type="ECO:0000256" key="3">
    <source>
        <dbReference type="ARBA" id="ARBA00023004"/>
    </source>
</evidence>
<gene>
    <name evidence="6" type="ORF">HA299_04425</name>
</gene>
<keyword evidence="1" id="KW-0949">S-adenosyl-L-methionine</keyword>
<keyword evidence="2" id="KW-0479">Metal-binding</keyword>
<evidence type="ECO:0000259" key="5">
    <source>
        <dbReference type="PROSITE" id="PS51918"/>
    </source>
</evidence>
<dbReference type="InterPro" id="IPR007197">
    <property type="entry name" value="rSAM"/>
</dbReference>
<dbReference type="CDD" id="cd01335">
    <property type="entry name" value="Radical_SAM"/>
    <property type="match status" value="1"/>
</dbReference>
<comment type="caution">
    <text evidence="6">The sequence shown here is derived from an EMBL/GenBank/DDBJ whole genome shotgun (WGS) entry which is preliminary data.</text>
</comment>
<dbReference type="PANTHER" id="PTHR11228">
    <property type="entry name" value="RADICAL SAM DOMAIN PROTEIN"/>
    <property type="match status" value="1"/>
</dbReference>
<dbReference type="RefSeq" id="WP_052353173.1">
    <property type="nucleotide sequence ID" value="NZ_DUIH01000013.1"/>
</dbReference>
<sequence>MRNTPLVRLPGLEVFFDEGRLVASGALSPLAAPILSRMNERLCTEKPAALLEDGSLVMSTWLPPIPSLAFRRLVRAEVKRQLGMHTPSTLSIEITRRCRCRCEHCEMSEGEGEMGTEDIIDVLEQALAMGTCIITLTEGDPLLREDVLDIIAAVDERAVVNMFTPGTEMTEKRAHELREAGLHTLLVSLYSTHPAAHDAVRHLDGAFDAALRAIRHGLNAGLLVALCTHVSHASMHELVPLYELARRLGVHEFSVWESTRNPPTQQDRDDIIAMYHRVNTSQEGPRMFASTVFEGVDFGCLAGRRWIHVGVDGEVRPCPYIPVSFGNVCEEPLRRIWRRMRGCSWHDGKKRCLMHEPAFLQWLQGLSMEDVPRRTR</sequence>
<feature type="domain" description="Radical SAM core" evidence="5">
    <location>
        <begin position="84"/>
        <end position="294"/>
    </location>
</feature>
<dbReference type="InterPro" id="IPR058240">
    <property type="entry name" value="rSAM_sf"/>
</dbReference>
<dbReference type="Gene3D" id="3.20.20.70">
    <property type="entry name" value="Aldolase class I"/>
    <property type="match status" value="1"/>
</dbReference>
<dbReference type="AlphaFoldDB" id="A0A832RX65"/>
<dbReference type="Pfam" id="PF04055">
    <property type="entry name" value="Radical_SAM"/>
    <property type="match status" value="1"/>
</dbReference>
<dbReference type="SUPFAM" id="SSF102114">
    <property type="entry name" value="Radical SAM enzymes"/>
    <property type="match status" value="1"/>
</dbReference>
<organism evidence="6 7">
    <name type="scientific">Methermicoccus shengliensis</name>
    <dbReference type="NCBI Taxonomy" id="660064"/>
    <lineage>
        <taxon>Archaea</taxon>
        <taxon>Methanobacteriati</taxon>
        <taxon>Methanobacteriota</taxon>
        <taxon>Stenosarchaea group</taxon>
        <taxon>Methanomicrobia</taxon>
        <taxon>Methanosarcinales</taxon>
        <taxon>Methermicoccaceae</taxon>
        <taxon>Methermicoccus</taxon>
    </lineage>
</organism>
<dbReference type="Pfam" id="PF13186">
    <property type="entry name" value="SPASM"/>
    <property type="match status" value="1"/>
</dbReference>
<accession>A0A832RX65</accession>
<dbReference type="InterPro" id="IPR013785">
    <property type="entry name" value="Aldolase_TIM"/>
</dbReference>
<protein>
    <submittedName>
        <fullName evidence="6">Radical SAM protein</fullName>
    </submittedName>
</protein>
<evidence type="ECO:0000256" key="1">
    <source>
        <dbReference type="ARBA" id="ARBA00022691"/>
    </source>
</evidence>
<reference evidence="6" key="1">
    <citation type="journal article" date="2020" name="bioRxiv">
        <title>A rank-normalized archaeal taxonomy based on genome phylogeny resolves widespread incomplete and uneven classifications.</title>
        <authorList>
            <person name="Rinke C."/>
            <person name="Chuvochina M."/>
            <person name="Mussig A.J."/>
            <person name="Chaumeil P.-A."/>
            <person name="Waite D.W."/>
            <person name="Whitman W.B."/>
            <person name="Parks D.H."/>
            <person name="Hugenholtz P."/>
        </authorList>
    </citation>
    <scope>NUCLEOTIDE SEQUENCE</scope>
    <source>
        <strain evidence="6">UBA12518</strain>
    </source>
</reference>
<dbReference type="SFLD" id="SFLDS00029">
    <property type="entry name" value="Radical_SAM"/>
    <property type="match status" value="1"/>
</dbReference>
<name>A0A832RX65_9EURY</name>
<dbReference type="SFLD" id="SFLDG01067">
    <property type="entry name" value="SPASM/twitch_domain_containing"/>
    <property type="match status" value="1"/>
</dbReference>
<evidence type="ECO:0000256" key="4">
    <source>
        <dbReference type="ARBA" id="ARBA00023014"/>
    </source>
</evidence>
<evidence type="ECO:0000256" key="2">
    <source>
        <dbReference type="ARBA" id="ARBA00022723"/>
    </source>
</evidence>
<dbReference type="Proteomes" id="UP000600363">
    <property type="component" value="Unassembled WGS sequence"/>
</dbReference>
<dbReference type="GO" id="GO:0003824">
    <property type="term" value="F:catalytic activity"/>
    <property type="evidence" value="ECO:0007669"/>
    <property type="project" value="InterPro"/>
</dbReference>
<dbReference type="EMBL" id="DUIH01000013">
    <property type="protein sequence ID" value="HIH69848.1"/>
    <property type="molecule type" value="Genomic_DNA"/>
</dbReference>
<dbReference type="PROSITE" id="PS51918">
    <property type="entry name" value="RADICAL_SAM"/>
    <property type="match status" value="1"/>
</dbReference>
<keyword evidence="3" id="KW-0408">Iron</keyword>
<evidence type="ECO:0000313" key="6">
    <source>
        <dbReference type="EMBL" id="HIH69848.1"/>
    </source>
</evidence>
<dbReference type="GO" id="GO:0046872">
    <property type="term" value="F:metal ion binding"/>
    <property type="evidence" value="ECO:0007669"/>
    <property type="project" value="UniProtKB-KW"/>
</dbReference>
<proteinExistence type="predicted"/>
<dbReference type="GO" id="GO:0006783">
    <property type="term" value="P:heme biosynthetic process"/>
    <property type="evidence" value="ECO:0007669"/>
    <property type="project" value="TreeGrafter"/>
</dbReference>
<dbReference type="InterPro" id="IPR050377">
    <property type="entry name" value="Radical_SAM_PqqE_MftC-like"/>
</dbReference>
<evidence type="ECO:0000313" key="7">
    <source>
        <dbReference type="Proteomes" id="UP000600363"/>
    </source>
</evidence>
<dbReference type="SFLD" id="SFLDG01386">
    <property type="entry name" value="main_SPASM_domain-containing"/>
    <property type="match status" value="1"/>
</dbReference>
<dbReference type="PANTHER" id="PTHR11228:SF7">
    <property type="entry name" value="PQQA PEPTIDE CYCLASE"/>
    <property type="match status" value="1"/>
</dbReference>